<evidence type="ECO:0000313" key="5">
    <source>
        <dbReference type="Proteomes" id="UP001528912"/>
    </source>
</evidence>
<comment type="caution">
    <text evidence="4">The sequence shown here is derived from an EMBL/GenBank/DDBJ whole genome shotgun (WGS) entry which is preliminary data.</text>
</comment>
<sequence>MPTATVTAVRTSWPRRSVQSQILAAGLRHTVKPTLVAWSFVPSVIWPSRILDRAAEHLPAPDGSTVERVRLGECGAEWIVGPGVDVRKKDRAVLYLHGGALVTCSLATHRRLVAYVSHATGAPALNVDFRMMPQVTVEHMVADCLSGYRWLLAQGYAADRISVIGDSAGGFLAFLTAIAIRDEGLPMPAGLVGMSPLLDLGTERKEASPYNDRCDVFTVRACRGLARFTAAVDAQHEVVGPRVSPIDADLTGLPPVLIQIGSREILRSECEEMVDLLAASGVPASLQVWKGQVHVFQAAGCVLPEGRDAVREVGTFVRGLGAPHAVAS</sequence>
<evidence type="ECO:0000256" key="1">
    <source>
        <dbReference type="ARBA" id="ARBA00010515"/>
    </source>
</evidence>
<dbReference type="SUPFAM" id="SSF53474">
    <property type="entry name" value="alpha/beta-Hydrolases"/>
    <property type="match status" value="1"/>
</dbReference>
<proteinExistence type="inferred from homology"/>
<protein>
    <submittedName>
        <fullName evidence="4">Alpha/beta hydrolase</fullName>
    </submittedName>
</protein>
<dbReference type="Gene3D" id="3.40.50.1820">
    <property type="entry name" value="alpha/beta hydrolase"/>
    <property type="match status" value="1"/>
</dbReference>
<dbReference type="PANTHER" id="PTHR48081">
    <property type="entry name" value="AB HYDROLASE SUPERFAMILY PROTEIN C4A8.06C"/>
    <property type="match status" value="1"/>
</dbReference>
<evidence type="ECO:0000259" key="3">
    <source>
        <dbReference type="Pfam" id="PF07859"/>
    </source>
</evidence>
<keyword evidence="2 4" id="KW-0378">Hydrolase</keyword>
<gene>
    <name evidence="4" type="ORF">P4R38_08980</name>
</gene>
<dbReference type="GO" id="GO:0016787">
    <property type="term" value="F:hydrolase activity"/>
    <property type="evidence" value="ECO:0007669"/>
    <property type="project" value="UniProtKB-KW"/>
</dbReference>
<dbReference type="InterPro" id="IPR050300">
    <property type="entry name" value="GDXG_lipolytic_enzyme"/>
</dbReference>
<accession>A0ABT6C635</accession>
<keyword evidence="5" id="KW-1185">Reference proteome</keyword>
<name>A0ABT6C635_9MICO</name>
<evidence type="ECO:0000256" key="2">
    <source>
        <dbReference type="ARBA" id="ARBA00022801"/>
    </source>
</evidence>
<dbReference type="InterPro" id="IPR029058">
    <property type="entry name" value="AB_hydrolase_fold"/>
</dbReference>
<comment type="similarity">
    <text evidence="1">Belongs to the 'GDXG' lipolytic enzyme family.</text>
</comment>
<dbReference type="RefSeq" id="WP_277191895.1">
    <property type="nucleotide sequence ID" value="NZ_JAROAV010000028.1"/>
</dbReference>
<dbReference type="InterPro" id="IPR013094">
    <property type="entry name" value="AB_hydrolase_3"/>
</dbReference>
<dbReference type="Proteomes" id="UP001528912">
    <property type="component" value="Unassembled WGS sequence"/>
</dbReference>
<reference evidence="4 5" key="1">
    <citation type="submission" date="2023-03" db="EMBL/GenBank/DDBJ databases">
        <title>YIM 133296 draft genome.</title>
        <authorList>
            <person name="Xiong L."/>
        </authorList>
    </citation>
    <scope>NUCLEOTIDE SEQUENCE [LARGE SCALE GENOMIC DNA]</scope>
    <source>
        <strain evidence="4 5">YIM 133296</strain>
    </source>
</reference>
<evidence type="ECO:0000313" key="4">
    <source>
        <dbReference type="EMBL" id="MDF8264374.1"/>
    </source>
</evidence>
<feature type="domain" description="Alpha/beta hydrolase fold-3" evidence="3">
    <location>
        <begin position="93"/>
        <end position="297"/>
    </location>
</feature>
<organism evidence="4 5">
    <name type="scientific">Luteipulveratus flavus</name>
    <dbReference type="NCBI Taxonomy" id="3031728"/>
    <lineage>
        <taxon>Bacteria</taxon>
        <taxon>Bacillati</taxon>
        <taxon>Actinomycetota</taxon>
        <taxon>Actinomycetes</taxon>
        <taxon>Micrococcales</taxon>
        <taxon>Dermacoccaceae</taxon>
        <taxon>Luteipulveratus</taxon>
    </lineage>
</organism>
<dbReference type="EMBL" id="JAROAV010000028">
    <property type="protein sequence ID" value="MDF8264374.1"/>
    <property type="molecule type" value="Genomic_DNA"/>
</dbReference>
<dbReference type="PANTHER" id="PTHR48081:SF30">
    <property type="entry name" value="ACETYL-HYDROLASE LIPR-RELATED"/>
    <property type="match status" value="1"/>
</dbReference>
<dbReference type="Pfam" id="PF07859">
    <property type="entry name" value="Abhydrolase_3"/>
    <property type="match status" value="1"/>
</dbReference>